<reference evidence="6 7" key="1">
    <citation type="submission" date="2018-06" db="EMBL/GenBank/DDBJ databases">
        <authorList>
            <person name="Liu Z.-W."/>
        </authorList>
    </citation>
    <scope>NUCLEOTIDE SEQUENCE [LARGE SCALE GENOMIC DNA]</scope>
    <source>
        <strain evidence="6 7">2b14</strain>
    </source>
</reference>
<accession>A0A364RCB2</accession>
<dbReference type="SUPFAM" id="SSF48498">
    <property type="entry name" value="Tetracyclin repressor-like, C-terminal domain"/>
    <property type="match status" value="1"/>
</dbReference>
<evidence type="ECO:0000259" key="5">
    <source>
        <dbReference type="PROSITE" id="PS50977"/>
    </source>
</evidence>
<dbReference type="PANTHER" id="PTHR47506:SF6">
    <property type="entry name" value="HTH-TYPE TRANSCRIPTIONAL REPRESSOR NEMR"/>
    <property type="match status" value="1"/>
</dbReference>
<dbReference type="SUPFAM" id="SSF46689">
    <property type="entry name" value="Homeodomain-like"/>
    <property type="match status" value="1"/>
</dbReference>
<comment type="caution">
    <text evidence="6">The sequence shown here is derived from an EMBL/GenBank/DDBJ whole genome shotgun (WGS) entry which is preliminary data.</text>
</comment>
<keyword evidence="7" id="KW-1185">Reference proteome</keyword>
<proteinExistence type="predicted"/>
<protein>
    <recommendedName>
        <fullName evidence="5">HTH tetR-type domain-containing protein</fullName>
    </recommendedName>
</protein>
<keyword evidence="2 4" id="KW-0238">DNA-binding</keyword>
<dbReference type="EMBL" id="QMDV01000004">
    <property type="protein sequence ID" value="RAU81913.1"/>
    <property type="molecule type" value="Genomic_DNA"/>
</dbReference>
<dbReference type="InterPro" id="IPR001647">
    <property type="entry name" value="HTH_TetR"/>
</dbReference>
<dbReference type="InterPro" id="IPR036271">
    <property type="entry name" value="Tet_transcr_reg_TetR-rel_C_sf"/>
</dbReference>
<sequence length="200" mass="23009">MSESEDVRTRIIREAQKMFFSKGYSTVLMSEMARDLGISKKTMYRYFSSKEELLVAGIAYHRKQLDDEVEVILQDEHLLFPEKANQIYKVIGSRLISVSSAMLSDLKKNAPNALAQMLRENVSLSYNRFNKILAEGQRQGYIREDLNYNIACLAYIRSVETMFEPDFITHLPPEIQEVMPTKPADIFEGLLSIIMKGILK</sequence>
<feature type="domain" description="HTH tetR-type" evidence="5">
    <location>
        <begin position="5"/>
        <end position="65"/>
    </location>
</feature>
<name>A0A364RCB2_9BACT</name>
<feature type="DNA-binding region" description="H-T-H motif" evidence="4">
    <location>
        <begin position="28"/>
        <end position="47"/>
    </location>
</feature>
<evidence type="ECO:0000256" key="3">
    <source>
        <dbReference type="ARBA" id="ARBA00023163"/>
    </source>
</evidence>
<dbReference type="InterPro" id="IPR009057">
    <property type="entry name" value="Homeodomain-like_sf"/>
</dbReference>
<evidence type="ECO:0000256" key="2">
    <source>
        <dbReference type="ARBA" id="ARBA00023125"/>
    </source>
</evidence>
<keyword evidence="1" id="KW-0805">Transcription regulation</keyword>
<dbReference type="PROSITE" id="PS50977">
    <property type="entry name" value="HTH_TETR_2"/>
    <property type="match status" value="1"/>
</dbReference>
<dbReference type="Gene3D" id="1.10.357.10">
    <property type="entry name" value="Tetracycline Repressor, domain 2"/>
    <property type="match status" value="2"/>
</dbReference>
<dbReference type="Pfam" id="PF00440">
    <property type="entry name" value="TetR_N"/>
    <property type="match status" value="1"/>
</dbReference>
<dbReference type="Proteomes" id="UP000251692">
    <property type="component" value="Unassembled WGS sequence"/>
</dbReference>
<organism evidence="6 7">
    <name type="scientific">Pontibacter arcticus</name>
    <dbReference type="NCBI Taxonomy" id="2080288"/>
    <lineage>
        <taxon>Bacteria</taxon>
        <taxon>Pseudomonadati</taxon>
        <taxon>Bacteroidota</taxon>
        <taxon>Cytophagia</taxon>
        <taxon>Cytophagales</taxon>
        <taxon>Hymenobacteraceae</taxon>
        <taxon>Pontibacter</taxon>
    </lineage>
</organism>
<evidence type="ECO:0000256" key="1">
    <source>
        <dbReference type="ARBA" id="ARBA00023015"/>
    </source>
</evidence>
<dbReference type="PRINTS" id="PR00455">
    <property type="entry name" value="HTHTETR"/>
</dbReference>
<dbReference type="OrthoDB" id="881297at2"/>
<dbReference type="GO" id="GO:0003677">
    <property type="term" value="F:DNA binding"/>
    <property type="evidence" value="ECO:0007669"/>
    <property type="project" value="UniProtKB-UniRule"/>
</dbReference>
<dbReference type="RefSeq" id="WP_112306591.1">
    <property type="nucleotide sequence ID" value="NZ_QMDV01000004.1"/>
</dbReference>
<dbReference type="PANTHER" id="PTHR47506">
    <property type="entry name" value="TRANSCRIPTIONAL REGULATORY PROTEIN"/>
    <property type="match status" value="1"/>
</dbReference>
<keyword evidence="3" id="KW-0804">Transcription</keyword>
<dbReference type="AlphaFoldDB" id="A0A364RCB2"/>
<evidence type="ECO:0000256" key="4">
    <source>
        <dbReference type="PROSITE-ProRule" id="PRU00335"/>
    </source>
</evidence>
<evidence type="ECO:0000313" key="6">
    <source>
        <dbReference type="EMBL" id="RAU81913.1"/>
    </source>
</evidence>
<gene>
    <name evidence="6" type="ORF">DP923_14595</name>
</gene>
<reference evidence="6 7" key="2">
    <citation type="submission" date="2018-07" db="EMBL/GenBank/DDBJ databases">
        <title>Pontibacter sp. 2b14 genomic sequence and assembly.</title>
        <authorList>
            <person name="Du Z.-J."/>
        </authorList>
    </citation>
    <scope>NUCLEOTIDE SEQUENCE [LARGE SCALE GENOMIC DNA]</scope>
    <source>
        <strain evidence="6 7">2b14</strain>
    </source>
</reference>
<evidence type="ECO:0000313" key="7">
    <source>
        <dbReference type="Proteomes" id="UP000251692"/>
    </source>
</evidence>